<keyword evidence="2" id="KW-1185">Reference proteome</keyword>
<name>A0ABR1R7U8_9PEZI</name>
<organism evidence="1 2">
    <name type="scientific">Apiospora marii</name>
    <dbReference type="NCBI Taxonomy" id="335849"/>
    <lineage>
        <taxon>Eukaryota</taxon>
        <taxon>Fungi</taxon>
        <taxon>Dikarya</taxon>
        <taxon>Ascomycota</taxon>
        <taxon>Pezizomycotina</taxon>
        <taxon>Sordariomycetes</taxon>
        <taxon>Xylariomycetidae</taxon>
        <taxon>Amphisphaeriales</taxon>
        <taxon>Apiosporaceae</taxon>
        <taxon>Apiospora</taxon>
    </lineage>
</organism>
<proteinExistence type="predicted"/>
<sequence length="249" mass="26844">MYPRTRNLCRMYRPSSMTYLWRASSVPYYLETLIINGLPQVVVALGLLLRGVEGEQRLLLPDAGLHTAFEVEEGAHGDAPFLSRLALVQLVDLDGLVLHCGAVQHGQGDPLLGPQRGVLVGQVLAELADGVQALGPRKHVTVLVEVSVAEVGVSWAPAAQSGRRIGRGGELCGDGGIHGGVGRFLEHRHGILGSVDGGWEIDCCGRRYVLEICSRGQLRSMVRYLERWQQARDRKGIVLILGRGGSGSG</sequence>
<dbReference type="Proteomes" id="UP001396898">
    <property type="component" value="Unassembled WGS sequence"/>
</dbReference>
<reference evidence="1 2" key="1">
    <citation type="submission" date="2023-01" db="EMBL/GenBank/DDBJ databases">
        <title>Analysis of 21 Apiospora genomes using comparative genomics revels a genus with tremendous synthesis potential of carbohydrate active enzymes and secondary metabolites.</title>
        <authorList>
            <person name="Sorensen T."/>
        </authorList>
    </citation>
    <scope>NUCLEOTIDE SEQUENCE [LARGE SCALE GENOMIC DNA]</scope>
    <source>
        <strain evidence="1 2">CBS 20057</strain>
    </source>
</reference>
<evidence type="ECO:0000313" key="2">
    <source>
        <dbReference type="Proteomes" id="UP001396898"/>
    </source>
</evidence>
<gene>
    <name evidence="1" type="ORF">PG991_013421</name>
</gene>
<evidence type="ECO:0000313" key="1">
    <source>
        <dbReference type="EMBL" id="KAK8001199.1"/>
    </source>
</evidence>
<accession>A0ABR1R7U8</accession>
<protein>
    <submittedName>
        <fullName evidence="1">Uncharacterized protein</fullName>
    </submittedName>
</protein>
<dbReference type="EMBL" id="JAQQWI010000018">
    <property type="protein sequence ID" value="KAK8001199.1"/>
    <property type="molecule type" value="Genomic_DNA"/>
</dbReference>
<comment type="caution">
    <text evidence="1">The sequence shown here is derived from an EMBL/GenBank/DDBJ whole genome shotgun (WGS) entry which is preliminary data.</text>
</comment>